<dbReference type="Gene3D" id="3.40.190.150">
    <property type="entry name" value="Bordetella uptake gene, domain 1"/>
    <property type="match status" value="1"/>
</dbReference>
<comment type="similarity">
    <text evidence="1">Belongs to the UPF0065 (bug) family.</text>
</comment>
<dbReference type="InterPro" id="IPR005064">
    <property type="entry name" value="BUG"/>
</dbReference>
<name>A0A4R0IHE9_9ACTN</name>
<dbReference type="EMBL" id="SJKC01000005">
    <property type="protein sequence ID" value="TCC32783.1"/>
    <property type="molecule type" value="Genomic_DNA"/>
</dbReference>
<dbReference type="InterPro" id="IPR042100">
    <property type="entry name" value="Bug_dom1"/>
</dbReference>
<dbReference type="CDD" id="cd07012">
    <property type="entry name" value="PBP2_Bug_TTT"/>
    <property type="match status" value="1"/>
</dbReference>
<dbReference type="Gene3D" id="3.40.190.10">
    <property type="entry name" value="Periplasmic binding protein-like II"/>
    <property type="match status" value="1"/>
</dbReference>
<evidence type="ECO:0000256" key="2">
    <source>
        <dbReference type="SAM" id="SignalP"/>
    </source>
</evidence>
<dbReference type="Proteomes" id="UP000294225">
    <property type="component" value="Unassembled WGS sequence"/>
</dbReference>
<dbReference type="AlphaFoldDB" id="A0A4R0IHE9"/>
<dbReference type="RefSeq" id="WP_131498857.1">
    <property type="nucleotide sequence ID" value="NZ_SJKC01000005.1"/>
</dbReference>
<dbReference type="PANTHER" id="PTHR42928:SF3">
    <property type="entry name" value="UPF0065 PROTEIN YFLP"/>
    <property type="match status" value="1"/>
</dbReference>
<evidence type="ECO:0000313" key="4">
    <source>
        <dbReference type="Proteomes" id="UP000294225"/>
    </source>
</evidence>
<keyword evidence="2" id="KW-0732">Signal</keyword>
<gene>
    <name evidence="3" type="ORF">E0H92_31885</name>
</gene>
<dbReference type="PIRSF" id="PIRSF017082">
    <property type="entry name" value="YflP"/>
    <property type="match status" value="1"/>
</dbReference>
<sequence>MSRPRTVLVAAGLAVSLLVSGCSALEKTLDGGSVAGDFPSRNVEIMVPAAPGGGWDLTARQFQHVVQEKKLLGERAVSVVNVTGAGGAVGISKLVTKNRKDPHTLMITGLVMVGALTLNQSQITVSDTTPIATLTAEQEVLVVKSDSPLKSLKDLVEMYEADPSKVSWGGGTIGGTDHITAGTLVKAAGADPSKVKYISYSGGGEATAAILSGDVTVGISGLSEFEEQITAGKMRVLATSGTEPATLNGKQLPTMKSEGYDAEVQNWRAIVAPPDVPAADRQRLIDFVTKVNQSPEWAEIRKKNGWTDFFKTGDDATRFIAEETTRVQALEKELGIL</sequence>
<dbReference type="PROSITE" id="PS51257">
    <property type="entry name" value="PROKAR_LIPOPROTEIN"/>
    <property type="match status" value="1"/>
</dbReference>
<dbReference type="Pfam" id="PF03401">
    <property type="entry name" value="TctC"/>
    <property type="match status" value="1"/>
</dbReference>
<protein>
    <submittedName>
        <fullName evidence="3">Tripartite tricarboxylate transporter substrate binding protein</fullName>
    </submittedName>
</protein>
<proteinExistence type="inferred from homology"/>
<accession>A0A4R0IHE9</accession>
<reference evidence="3 4" key="1">
    <citation type="submission" date="2019-02" db="EMBL/GenBank/DDBJ databases">
        <title>Kribbella capetownensis sp. nov. and Kribbella speibonae sp. nov., isolated from soil.</title>
        <authorList>
            <person name="Curtis S.M."/>
            <person name="Norton I."/>
            <person name="Everest G.J."/>
            <person name="Meyers P.R."/>
        </authorList>
    </citation>
    <scope>NUCLEOTIDE SEQUENCE [LARGE SCALE GENOMIC DNA]</scope>
    <source>
        <strain evidence="3 4">YM55</strain>
    </source>
</reference>
<dbReference type="SUPFAM" id="SSF53850">
    <property type="entry name" value="Periplasmic binding protein-like II"/>
    <property type="match status" value="1"/>
</dbReference>
<feature type="signal peptide" evidence="2">
    <location>
        <begin position="1"/>
        <end position="24"/>
    </location>
</feature>
<evidence type="ECO:0000313" key="3">
    <source>
        <dbReference type="EMBL" id="TCC32783.1"/>
    </source>
</evidence>
<evidence type="ECO:0000256" key="1">
    <source>
        <dbReference type="ARBA" id="ARBA00006987"/>
    </source>
</evidence>
<dbReference type="PANTHER" id="PTHR42928">
    <property type="entry name" value="TRICARBOXYLATE-BINDING PROTEIN"/>
    <property type="match status" value="1"/>
</dbReference>
<comment type="caution">
    <text evidence="3">The sequence shown here is derived from an EMBL/GenBank/DDBJ whole genome shotgun (WGS) entry which is preliminary data.</text>
</comment>
<feature type="chain" id="PRO_5020347903" evidence="2">
    <location>
        <begin position="25"/>
        <end position="337"/>
    </location>
</feature>
<organism evidence="3 4">
    <name type="scientific">Kribbella speibonae</name>
    <dbReference type="NCBI Taxonomy" id="1572660"/>
    <lineage>
        <taxon>Bacteria</taxon>
        <taxon>Bacillati</taxon>
        <taxon>Actinomycetota</taxon>
        <taxon>Actinomycetes</taxon>
        <taxon>Propionibacteriales</taxon>
        <taxon>Kribbellaceae</taxon>
        <taxon>Kribbella</taxon>
    </lineage>
</organism>